<keyword evidence="3" id="KW-0804">Transcription</keyword>
<dbReference type="Pfam" id="PF21943">
    <property type="entry name" value="TetR_C_46"/>
    <property type="match status" value="1"/>
</dbReference>
<protein>
    <recommendedName>
        <fullName evidence="5">HTH tetR-type domain-containing protein</fullName>
    </recommendedName>
</protein>
<name>A0A7K0CAN1_9ACTN</name>
<evidence type="ECO:0000313" key="7">
    <source>
        <dbReference type="Proteomes" id="UP000466345"/>
    </source>
</evidence>
<proteinExistence type="predicted"/>
<sequence length="215" mass="23857">MSSRYCASVRRTRLTSEQRREQLLAVGAGLFAERPYDEVWIEEVAELAAVSRGLLYHYFPTKRDFFAAVVRAESERILALTEPDPALGVLDQLVAGLDAYLEYVEAHRTGYLVMHRAAVSVDEGIRAVFEESVAVQQQRIVDAVTALREPDDTVRVAARGWLMFVISVCLDWLERATVTRAELRDLCARTLLAAVGVDADGRPLGAQHFGQAPPA</sequence>
<dbReference type="InterPro" id="IPR009057">
    <property type="entry name" value="Homeodomain-like_sf"/>
</dbReference>
<keyword evidence="2 4" id="KW-0238">DNA-binding</keyword>
<dbReference type="SUPFAM" id="SSF46689">
    <property type="entry name" value="Homeodomain-like"/>
    <property type="match status" value="1"/>
</dbReference>
<evidence type="ECO:0000256" key="1">
    <source>
        <dbReference type="ARBA" id="ARBA00023015"/>
    </source>
</evidence>
<dbReference type="PANTHER" id="PTHR30055">
    <property type="entry name" value="HTH-TYPE TRANSCRIPTIONAL REGULATOR RUTR"/>
    <property type="match status" value="1"/>
</dbReference>
<dbReference type="InterPro" id="IPR050109">
    <property type="entry name" value="HTH-type_TetR-like_transc_reg"/>
</dbReference>
<dbReference type="Gene3D" id="1.10.357.10">
    <property type="entry name" value="Tetracycline Repressor, domain 2"/>
    <property type="match status" value="1"/>
</dbReference>
<feature type="DNA-binding region" description="H-T-H motif" evidence="4">
    <location>
        <begin position="40"/>
        <end position="59"/>
    </location>
</feature>
<comment type="caution">
    <text evidence="6">The sequence shown here is derived from an EMBL/GenBank/DDBJ whole genome shotgun (WGS) entry which is preliminary data.</text>
</comment>
<dbReference type="AlphaFoldDB" id="A0A7K0CAN1"/>
<evidence type="ECO:0000256" key="2">
    <source>
        <dbReference type="ARBA" id="ARBA00023125"/>
    </source>
</evidence>
<gene>
    <name evidence="6" type="ORF">SRB5_05640</name>
</gene>
<dbReference type="PROSITE" id="PS50977">
    <property type="entry name" value="HTH_TETR_2"/>
    <property type="match status" value="1"/>
</dbReference>
<dbReference type="InterPro" id="IPR001647">
    <property type="entry name" value="HTH_TetR"/>
</dbReference>
<feature type="domain" description="HTH tetR-type" evidence="5">
    <location>
        <begin position="17"/>
        <end position="77"/>
    </location>
</feature>
<dbReference type="PANTHER" id="PTHR30055:SF174">
    <property type="entry name" value="TRANSCRIPTIONAL REGULATORY PROTEIN (PROBABLY TETR-FAMILY)-RELATED"/>
    <property type="match status" value="1"/>
</dbReference>
<organism evidence="6 7">
    <name type="scientific">Streptomyces smaragdinus</name>
    <dbReference type="NCBI Taxonomy" id="2585196"/>
    <lineage>
        <taxon>Bacteria</taxon>
        <taxon>Bacillati</taxon>
        <taxon>Actinomycetota</taxon>
        <taxon>Actinomycetes</taxon>
        <taxon>Kitasatosporales</taxon>
        <taxon>Streptomycetaceae</taxon>
        <taxon>Streptomyces</taxon>
    </lineage>
</organism>
<dbReference type="InterPro" id="IPR054129">
    <property type="entry name" value="DesT_TetR_C"/>
</dbReference>
<dbReference type="GO" id="GO:0000976">
    <property type="term" value="F:transcription cis-regulatory region binding"/>
    <property type="evidence" value="ECO:0007669"/>
    <property type="project" value="TreeGrafter"/>
</dbReference>
<reference evidence="6 7" key="1">
    <citation type="submission" date="2019-10" db="EMBL/GenBank/DDBJ databases">
        <title>Streptomyces smaragdinus sp. nov. and Streptomyces fabii sp. nov., isolated from the gut of fungus growing-termite Macrotermes natalensis.</title>
        <authorList>
            <person name="Schwitalla J."/>
            <person name="Benndorf R."/>
            <person name="Martin K."/>
            <person name="De Beer W."/>
            <person name="Kaster A.-K."/>
            <person name="Vollmers J."/>
            <person name="Poulsen M."/>
            <person name="Beemelmanns C."/>
        </authorList>
    </citation>
    <scope>NUCLEOTIDE SEQUENCE [LARGE SCALE GENOMIC DNA]</scope>
    <source>
        <strain evidence="6 7">RB5</strain>
    </source>
</reference>
<dbReference type="GO" id="GO:0003700">
    <property type="term" value="F:DNA-binding transcription factor activity"/>
    <property type="evidence" value="ECO:0007669"/>
    <property type="project" value="TreeGrafter"/>
</dbReference>
<evidence type="ECO:0000256" key="3">
    <source>
        <dbReference type="ARBA" id="ARBA00023163"/>
    </source>
</evidence>
<dbReference type="PRINTS" id="PR00455">
    <property type="entry name" value="HTHTETR"/>
</dbReference>
<keyword evidence="7" id="KW-1185">Reference proteome</keyword>
<accession>A0A7K0CAN1</accession>
<evidence type="ECO:0000256" key="4">
    <source>
        <dbReference type="PROSITE-ProRule" id="PRU00335"/>
    </source>
</evidence>
<dbReference type="EMBL" id="WEGJ01000001">
    <property type="protein sequence ID" value="MQY10456.1"/>
    <property type="molecule type" value="Genomic_DNA"/>
</dbReference>
<dbReference type="Pfam" id="PF00440">
    <property type="entry name" value="TetR_N"/>
    <property type="match status" value="1"/>
</dbReference>
<evidence type="ECO:0000259" key="5">
    <source>
        <dbReference type="PROSITE" id="PS50977"/>
    </source>
</evidence>
<dbReference type="Proteomes" id="UP000466345">
    <property type="component" value="Unassembled WGS sequence"/>
</dbReference>
<evidence type="ECO:0000313" key="6">
    <source>
        <dbReference type="EMBL" id="MQY10456.1"/>
    </source>
</evidence>
<keyword evidence="1" id="KW-0805">Transcription regulation</keyword>